<dbReference type="AlphaFoldDB" id="A0A0R3NWW9"/>
<organism evidence="1">
    <name type="scientific">Drosophila pseudoobscura pseudoobscura</name>
    <name type="common">Fruit fly</name>
    <dbReference type="NCBI Taxonomy" id="46245"/>
    <lineage>
        <taxon>Eukaryota</taxon>
        <taxon>Metazoa</taxon>
        <taxon>Ecdysozoa</taxon>
        <taxon>Arthropoda</taxon>
        <taxon>Hexapoda</taxon>
        <taxon>Insecta</taxon>
        <taxon>Pterygota</taxon>
        <taxon>Neoptera</taxon>
        <taxon>Endopterygota</taxon>
        <taxon>Diptera</taxon>
        <taxon>Brachycera</taxon>
        <taxon>Muscomorpha</taxon>
        <taxon>Ephydroidea</taxon>
        <taxon>Drosophilidae</taxon>
        <taxon>Drosophila</taxon>
        <taxon>Sophophora</taxon>
    </lineage>
</organism>
<reference evidence="1" key="4">
    <citation type="submission" date="2015-11" db="EMBL/GenBank/DDBJ databases">
        <authorList>
            <consortium name="FlyBase"/>
        </authorList>
    </citation>
    <scope>NUCLEOTIDE SEQUENCE</scope>
    <source>
        <strain evidence="1">MV2-25</strain>
    </source>
</reference>
<sequence length="78" mass="9119">MCLYNNYSQLTETSNLSTAMDDLEIIFIDSQPESTINLDYQLSSVDLYLIFGIKTQTYLESNLYNFNWLSDIKWDFPG</sequence>
<accession>A0A0R3NWW9</accession>
<name>A0A0R3NWW9_DROPS</name>
<reference evidence="1" key="1">
    <citation type="journal article" date="2005" name="Genome Res.">
        <title>Comparative genome sequencing of Drosophila pseudoobscura: chromosomal, gene, and cis-element evolution.</title>
        <authorList>
            <person name="Richards S."/>
            <person name="Liu Y."/>
            <person name="Bettencourt B.R."/>
            <person name="Hradecky P."/>
            <person name="Letovsky S."/>
            <person name="Nielsen R."/>
            <person name="Thornton K."/>
            <person name="Hubisz M.J."/>
            <person name="Chen R."/>
            <person name="Meisel R.P."/>
            <person name="Couronne O."/>
            <person name="Hua S."/>
            <person name="Smith M.A."/>
            <person name="Zhang P."/>
            <person name="Liu J."/>
            <person name="Bussemaker H.J."/>
            <person name="van Batenburg M.F."/>
            <person name="Howells S.L."/>
            <person name="Scherer S.E."/>
            <person name="Sodergren E."/>
            <person name="Matthews B.B."/>
            <person name="Crosby M.A."/>
            <person name="Schroeder A.J."/>
            <person name="Ortiz-Barrientos D."/>
            <person name="Rives C.M."/>
            <person name="Metzker M.L."/>
            <person name="Muzny D.M."/>
            <person name="Scott G."/>
            <person name="Steffen D."/>
            <person name="Wheeler D.A."/>
            <person name="Worley K.C."/>
            <person name="Havlak P."/>
            <person name="Durbin K.J."/>
            <person name="Egan A."/>
            <person name="Gill R."/>
            <person name="Hume J."/>
            <person name="Morgan M.B."/>
            <person name="Miner G."/>
            <person name="Hamilton C."/>
            <person name="Huang Y."/>
            <person name="Waldron L."/>
            <person name="Verduzco D."/>
            <person name="Clerc-Blankenburg K.P."/>
            <person name="Dubchak I."/>
            <person name="Noor M.A."/>
            <person name="Anderson W."/>
            <person name="White K.P."/>
            <person name="Clark A.G."/>
            <person name="Schaeffer S.W."/>
            <person name="Gelbart W."/>
            <person name="Weinstock G.M."/>
            <person name="Gibbs R.A."/>
        </authorList>
    </citation>
    <scope>NUCLEOTIDE SEQUENCE [LARGE SCALE GENOMIC DNA]</scope>
    <source>
        <strain evidence="1">MV2-25</strain>
    </source>
</reference>
<reference evidence="1" key="3">
    <citation type="journal article" date="2012" name="PLoS ONE">
        <title>Mind the gap: upgrading genomes with Pacific Biosciences RS long-read sequencing technology.</title>
        <authorList>
            <person name="English A.C."/>
            <person name="Richards S."/>
            <person name="Han Y."/>
            <person name="Wang M."/>
            <person name="Vee V."/>
            <person name="Qu J."/>
            <person name="Qin X."/>
            <person name="Muzny D.M."/>
            <person name="Reid J.G."/>
            <person name="Worley K.C."/>
            <person name="Gibbs R.A."/>
        </authorList>
    </citation>
    <scope>NUCLEOTIDE SEQUENCE</scope>
    <source>
        <strain evidence="1">MV2-25</strain>
    </source>
</reference>
<dbReference type="EMBL" id="CH476157">
    <property type="protein sequence ID" value="KRT05482.1"/>
    <property type="molecule type" value="Genomic_DNA"/>
</dbReference>
<evidence type="ECO:0000313" key="1">
    <source>
        <dbReference type="EMBL" id="KRT05482.1"/>
    </source>
</evidence>
<gene>
    <name evidence="1" type="primary">Dpse\GA32461</name>
    <name evidence="1" type="ORF">Dpse_GA32461</name>
</gene>
<reference evidence="1" key="2">
    <citation type="journal article" date="2007" name="Nature">
        <title>Evolution of genes and genomes on the Drosophila phylogeny.</title>
        <authorList>
            <consortium name="Drosophila 12 Genomes Consortium"/>
            <person name="Clark A.G."/>
            <person name="Eisen M.B."/>
            <person name="Smith D.R."/>
            <person name="Bergman C.M."/>
            <person name="Oliver B."/>
            <person name="Markow T.A."/>
            <person name="Kaufman T.C."/>
            <person name="Kellis M."/>
            <person name="Gelbart W."/>
            <person name="Iyer V.N."/>
            <person name="Pollard D.A."/>
            <person name="Sackton T.B."/>
            <person name="Larracuente A.M."/>
            <person name="Singh N.D."/>
            <person name="Abad J.P."/>
            <person name="Abt D.N."/>
            <person name="Adryan B."/>
            <person name="Aguade M."/>
            <person name="Akashi H."/>
            <person name="Anderson W.W."/>
            <person name="Aquadro C.F."/>
            <person name="Ardell D.H."/>
            <person name="Arguello R."/>
            <person name="Artieri C.G."/>
            <person name="Barbash D.A."/>
            <person name="Barker D."/>
            <person name="Barsanti P."/>
            <person name="Batterham P."/>
            <person name="Batzoglou S."/>
            <person name="Begun D."/>
            <person name="Bhutkar A."/>
            <person name="Blanco E."/>
            <person name="Bosak S.A."/>
            <person name="Bradley R.K."/>
            <person name="Brand A.D."/>
            <person name="Brent M.R."/>
            <person name="Brooks A.N."/>
            <person name="Brown R.H."/>
            <person name="Butlin R.K."/>
            <person name="Caggese C."/>
            <person name="Calvi B.R."/>
            <person name="Bernardo de Carvalho A."/>
            <person name="Caspi A."/>
            <person name="Castrezana S."/>
            <person name="Celniker S.E."/>
            <person name="Chang J.L."/>
            <person name="Chapple C."/>
            <person name="Chatterji S."/>
            <person name="Chinwalla A."/>
            <person name="Civetta A."/>
            <person name="Clifton S.W."/>
            <person name="Comeron J.M."/>
            <person name="Costello J.C."/>
            <person name="Coyne J.A."/>
            <person name="Daub J."/>
            <person name="David R.G."/>
            <person name="Delcher A.L."/>
            <person name="Delehaunty K."/>
            <person name="Do C.B."/>
            <person name="Ebling H."/>
            <person name="Edwards K."/>
            <person name="Eickbush T."/>
            <person name="Evans J.D."/>
            <person name="Filipski A."/>
            <person name="Findeiss S."/>
            <person name="Freyhult E."/>
            <person name="Fulton L."/>
            <person name="Fulton R."/>
            <person name="Garcia A.C."/>
            <person name="Gardiner A."/>
            <person name="Garfield D.A."/>
            <person name="Garvin B.E."/>
            <person name="Gibson G."/>
            <person name="Gilbert D."/>
            <person name="Gnerre S."/>
            <person name="Godfrey J."/>
            <person name="Good R."/>
            <person name="Gotea V."/>
            <person name="Gravely B."/>
            <person name="Greenberg A.J."/>
            <person name="Griffiths-Jones S."/>
            <person name="Gross S."/>
            <person name="Guigo R."/>
            <person name="Gustafson E.A."/>
            <person name="Haerty W."/>
            <person name="Hahn M.W."/>
            <person name="Halligan D.L."/>
            <person name="Halpern A.L."/>
            <person name="Halter G.M."/>
            <person name="Han M.V."/>
            <person name="Heger A."/>
            <person name="Hillier L."/>
            <person name="Hinrichs A.S."/>
            <person name="Holmes I."/>
            <person name="Hoskins R.A."/>
            <person name="Hubisz M.J."/>
            <person name="Hultmark D."/>
            <person name="Huntley M.A."/>
            <person name="Jaffe D.B."/>
            <person name="Jagadeeshan S."/>
            <person name="Jeck W.R."/>
            <person name="Johnson J."/>
            <person name="Jones C.D."/>
            <person name="Jordan W.C."/>
            <person name="Karpen G.H."/>
            <person name="Kataoka E."/>
            <person name="Keightley P.D."/>
            <person name="Kheradpour P."/>
            <person name="Kirkness E.F."/>
            <person name="Koerich L.B."/>
            <person name="Kristiansen K."/>
            <person name="Kudrna D."/>
            <person name="Kulathinal R.J."/>
            <person name="Kumar S."/>
            <person name="Kwok R."/>
            <person name="Lander E."/>
            <person name="Langley C.H."/>
            <person name="Lapoint R."/>
            <person name="Lazzaro B.P."/>
            <person name="Lee S.J."/>
            <person name="Levesque L."/>
            <person name="Li R."/>
            <person name="Lin C.F."/>
            <person name="Lin M.F."/>
            <person name="Lindblad-Toh K."/>
            <person name="Llopart A."/>
            <person name="Long M."/>
            <person name="Low L."/>
            <person name="Lozovsky E."/>
            <person name="Lu J."/>
            <person name="Luo M."/>
            <person name="Machado C.A."/>
            <person name="Makalowski W."/>
            <person name="Marzo M."/>
            <person name="Matsuda M."/>
            <person name="Matzkin L."/>
            <person name="McAllister B."/>
            <person name="McBride C.S."/>
            <person name="McKernan B."/>
            <person name="McKernan K."/>
            <person name="Mendez-Lago M."/>
            <person name="Minx P."/>
            <person name="Mollenhauer M.U."/>
            <person name="Montooth K."/>
            <person name="Mount S.M."/>
            <person name="Mu X."/>
            <person name="Myers E."/>
            <person name="Negre B."/>
            <person name="Newfeld S."/>
            <person name="Nielsen R."/>
            <person name="Noor M.A."/>
            <person name="O'Grady P."/>
            <person name="Pachter L."/>
            <person name="Papaceit M."/>
            <person name="Parisi M.J."/>
            <person name="Parisi M."/>
            <person name="Parts L."/>
            <person name="Pedersen J.S."/>
            <person name="Pesole G."/>
            <person name="Phillippy A.M."/>
            <person name="Ponting C.P."/>
            <person name="Pop M."/>
            <person name="Porcelli D."/>
            <person name="Powell J.R."/>
            <person name="Prohaska S."/>
            <person name="Pruitt K."/>
            <person name="Puig M."/>
            <person name="Quesneville H."/>
            <person name="Ram K.R."/>
            <person name="Rand D."/>
            <person name="Rasmussen M.D."/>
            <person name="Reed L.K."/>
            <person name="Reenan R."/>
            <person name="Reily A."/>
            <person name="Remington K.A."/>
            <person name="Rieger T.T."/>
            <person name="Ritchie M.G."/>
            <person name="Robin C."/>
            <person name="Rogers Y.H."/>
            <person name="Rohde C."/>
            <person name="Rozas J."/>
            <person name="Rubenfield M.J."/>
            <person name="Ruiz A."/>
            <person name="Russo S."/>
            <person name="Salzberg S.L."/>
            <person name="Sanchez-Gracia A."/>
            <person name="Saranga D.J."/>
            <person name="Sato H."/>
            <person name="Schaeffer S.W."/>
            <person name="Schatz M.C."/>
            <person name="Schlenke T."/>
            <person name="Schwartz R."/>
            <person name="Segarra C."/>
            <person name="Singh R.S."/>
            <person name="Sirot L."/>
            <person name="Sirota M."/>
            <person name="Sisneros N.B."/>
            <person name="Smith C.D."/>
            <person name="Smith T.F."/>
            <person name="Spieth J."/>
            <person name="Stage D.E."/>
            <person name="Stark A."/>
            <person name="Stephan W."/>
            <person name="Strausberg R.L."/>
            <person name="Strempel S."/>
            <person name="Sturgill D."/>
            <person name="Sutton G."/>
            <person name="Sutton G.G."/>
            <person name="Tao W."/>
            <person name="Teichmann S."/>
            <person name="Tobari Y.N."/>
            <person name="Tomimura Y."/>
            <person name="Tsolas J.M."/>
            <person name="Valente V.L."/>
            <person name="Venter E."/>
            <person name="Venter J.C."/>
            <person name="Vicario S."/>
            <person name="Vieira F.G."/>
            <person name="Vilella A.J."/>
            <person name="Villasante A."/>
            <person name="Walenz B."/>
            <person name="Wang J."/>
            <person name="Wasserman M."/>
            <person name="Watts T."/>
            <person name="Wilson D."/>
            <person name="Wilson R.K."/>
            <person name="Wing R.A."/>
            <person name="Wolfner M.F."/>
            <person name="Wong A."/>
            <person name="Wong G.K."/>
            <person name="Wu C.I."/>
            <person name="Wu G."/>
            <person name="Yamamoto D."/>
            <person name="Yang H.P."/>
            <person name="Yang S.P."/>
            <person name="Yorke J.A."/>
            <person name="Yoshida K."/>
            <person name="Zdobnov E."/>
            <person name="Zhang P."/>
            <person name="Zhang Y."/>
            <person name="Zimin A.V."/>
            <person name="Baldwin J."/>
            <person name="Abdouelleil A."/>
            <person name="Abdulkadir J."/>
            <person name="Abebe A."/>
            <person name="Abera B."/>
            <person name="Abreu J."/>
            <person name="Acer S.C."/>
            <person name="Aftuck L."/>
            <person name="Alexander A."/>
            <person name="An P."/>
            <person name="Anderson E."/>
            <person name="Anderson S."/>
            <person name="Arachi H."/>
            <person name="Azer M."/>
            <person name="Bachantsang P."/>
            <person name="Barry A."/>
            <person name="Bayul T."/>
            <person name="Berlin A."/>
            <person name="Bessette D."/>
            <person name="Bloom T."/>
            <person name="Blye J."/>
            <person name="Boguslavskiy L."/>
            <person name="Bonnet C."/>
            <person name="Boukhgalter B."/>
            <person name="Bourzgui I."/>
            <person name="Brown A."/>
            <person name="Cahill P."/>
            <person name="Channer S."/>
            <person name="Cheshatsang Y."/>
            <person name="Chuda L."/>
            <person name="Citroen M."/>
            <person name="Collymore A."/>
            <person name="Cooke P."/>
            <person name="Costello M."/>
            <person name="D'Aco K."/>
            <person name="Daza R."/>
            <person name="De Haan G."/>
            <person name="DeGray S."/>
            <person name="DeMaso C."/>
            <person name="Dhargay N."/>
            <person name="Dooley K."/>
            <person name="Dooley E."/>
            <person name="Doricent M."/>
            <person name="Dorje P."/>
            <person name="Dorjee K."/>
            <person name="Dupes A."/>
            <person name="Elong R."/>
            <person name="Falk J."/>
            <person name="Farina A."/>
            <person name="Faro S."/>
            <person name="Ferguson D."/>
            <person name="Fisher S."/>
            <person name="Foley C.D."/>
            <person name="Franke A."/>
            <person name="Friedrich D."/>
            <person name="Gadbois L."/>
            <person name="Gearin G."/>
            <person name="Gearin C.R."/>
            <person name="Giannoukos G."/>
            <person name="Goode T."/>
            <person name="Graham J."/>
            <person name="Grandbois E."/>
            <person name="Grewal S."/>
            <person name="Gyaltsen K."/>
            <person name="Hafez N."/>
            <person name="Hagos B."/>
            <person name="Hall J."/>
            <person name="Henson C."/>
            <person name="Hollinger A."/>
            <person name="Honan T."/>
            <person name="Huard M.D."/>
            <person name="Hughes L."/>
            <person name="Hurhula B."/>
            <person name="Husby M.E."/>
            <person name="Kamat A."/>
            <person name="Kanga B."/>
            <person name="Kashin S."/>
            <person name="Khazanovich D."/>
            <person name="Kisner P."/>
            <person name="Lance K."/>
            <person name="Lara M."/>
            <person name="Lee W."/>
            <person name="Lennon N."/>
            <person name="Letendre F."/>
            <person name="LeVine R."/>
            <person name="Lipovsky A."/>
            <person name="Liu X."/>
            <person name="Liu J."/>
            <person name="Liu S."/>
            <person name="Lokyitsang T."/>
            <person name="Lokyitsang Y."/>
            <person name="Lubonja R."/>
            <person name="Lui A."/>
            <person name="MacDonald P."/>
            <person name="Magnisalis V."/>
            <person name="Maru K."/>
            <person name="Matthews C."/>
            <person name="McCusker W."/>
            <person name="McDonough S."/>
            <person name="Mehta T."/>
            <person name="Meldrim J."/>
            <person name="Meneus L."/>
            <person name="Mihai O."/>
            <person name="Mihalev A."/>
            <person name="Mihova T."/>
            <person name="Mittelman R."/>
            <person name="Mlenga V."/>
            <person name="Montmayeur A."/>
            <person name="Mulrain L."/>
            <person name="Navidi A."/>
            <person name="Naylor J."/>
            <person name="Negash T."/>
            <person name="Nguyen T."/>
            <person name="Nguyen N."/>
            <person name="Nicol R."/>
            <person name="Norbu C."/>
            <person name="Norbu N."/>
            <person name="Novod N."/>
            <person name="O'Neill B."/>
            <person name="Osman S."/>
            <person name="Markiewicz E."/>
            <person name="Oyono O.L."/>
            <person name="Patti C."/>
            <person name="Phunkhang P."/>
            <person name="Pierre F."/>
            <person name="Priest M."/>
            <person name="Raghuraman S."/>
            <person name="Rege F."/>
            <person name="Reyes R."/>
            <person name="Rise C."/>
            <person name="Rogov P."/>
            <person name="Ross K."/>
            <person name="Ryan E."/>
            <person name="Settipalli S."/>
            <person name="Shea T."/>
            <person name="Sherpa N."/>
            <person name="Shi L."/>
            <person name="Shih D."/>
            <person name="Sparrow T."/>
            <person name="Spaulding J."/>
            <person name="Stalker J."/>
            <person name="Stange-Thomann N."/>
            <person name="Stavropoulos S."/>
            <person name="Stone C."/>
            <person name="Strader C."/>
            <person name="Tesfaye S."/>
            <person name="Thomson T."/>
            <person name="Thoulutsang Y."/>
            <person name="Thoulutsang D."/>
            <person name="Topham K."/>
            <person name="Topping I."/>
            <person name="Tsamla T."/>
            <person name="Vassiliev H."/>
            <person name="Vo A."/>
            <person name="Wangchuk T."/>
            <person name="Wangdi T."/>
            <person name="Weiand M."/>
            <person name="Wilkinson J."/>
            <person name="Wilson A."/>
            <person name="Yadav S."/>
            <person name="Young G."/>
            <person name="Yu Q."/>
            <person name="Zembek L."/>
            <person name="Zhong D."/>
            <person name="Zimmer A."/>
            <person name="Zwirko Z."/>
            <person name="Jaffe D.B."/>
            <person name="Alvarez P."/>
            <person name="Brockman W."/>
            <person name="Butler J."/>
            <person name="Chin C."/>
            <person name="Gnerre S."/>
            <person name="Grabherr M."/>
            <person name="Kleber M."/>
            <person name="Mauceli E."/>
            <person name="MacCallum I."/>
        </authorList>
    </citation>
    <scope>NUCLEOTIDE SEQUENCE [LARGE SCALE GENOMIC DNA]</scope>
    <source>
        <strain evidence="1">MV2-25</strain>
    </source>
</reference>
<protein>
    <submittedName>
        <fullName evidence="1">Uncharacterized protein</fullName>
    </submittedName>
</protein>
<proteinExistence type="predicted"/>